<gene>
    <name evidence="2" type="primary">ND6</name>
</gene>
<accession>A0A089N8S1</accession>
<proteinExistence type="predicted"/>
<organism evidence="2">
    <name type="scientific">Scirtothrips dorsalis</name>
    <name type="common">Chilli thrips</name>
    <dbReference type="NCBI Taxonomy" id="163899"/>
    <lineage>
        <taxon>Eukaryota</taxon>
        <taxon>Metazoa</taxon>
        <taxon>Ecdysozoa</taxon>
        <taxon>Arthropoda</taxon>
        <taxon>Hexapoda</taxon>
        <taxon>Insecta</taxon>
        <taxon>Pterygota</taxon>
        <taxon>Neoptera</taxon>
        <taxon>Paraneoptera</taxon>
        <taxon>Thysanoptera</taxon>
        <taxon>Terebrantia</taxon>
        <taxon>Thripoidea</taxon>
        <taxon>Thripidae</taxon>
        <taxon>Scirtothrips</taxon>
    </lineage>
</organism>
<protein>
    <submittedName>
        <fullName evidence="2">NADH dehydrogenase subunit 6</fullName>
    </submittedName>
</protein>
<evidence type="ECO:0000313" key="2">
    <source>
        <dbReference type="EMBL" id="AIQ81019.1"/>
    </source>
</evidence>
<keyword evidence="1" id="KW-1133">Transmembrane helix</keyword>
<keyword evidence="1" id="KW-0472">Membrane</keyword>
<keyword evidence="2" id="KW-0496">Mitochondrion</keyword>
<feature type="transmembrane region" description="Helical" evidence="1">
    <location>
        <begin position="31"/>
        <end position="50"/>
    </location>
</feature>
<feature type="transmembrane region" description="Helical" evidence="1">
    <location>
        <begin position="56"/>
        <end position="81"/>
    </location>
</feature>
<dbReference type="EMBL" id="KM349828">
    <property type="protein sequence ID" value="AIQ81019.1"/>
    <property type="molecule type" value="Genomic_DNA"/>
</dbReference>
<feature type="transmembrane region" description="Helical" evidence="1">
    <location>
        <begin position="93"/>
        <end position="109"/>
    </location>
</feature>
<dbReference type="AlphaFoldDB" id="A0A089N8S1"/>
<evidence type="ECO:0000256" key="1">
    <source>
        <dbReference type="SAM" id="Phobius"/>
    </source>
</evidence>
<geneLocation type="mitochondrion" evidence="2"/>
<reference evidence="2" key="1">
    <citation type="journal article" date="2015" name="BMC Genomics">
        <title>A novel mitochondrial genome architecture in thrips (Insecta: Thysanoptera): extreme size asymmetry among chromosomes and possible recent control region duplication.</title>
        <authorList>
            <person name="Dickey A.M."/>
            <person name="Kumar V."/>
            <person name="Morgan J.K."/>
            <person name="Jara-Cavieres A."/>
            <person name="Shatters R.G.Jr."/>
            <person name="McKenzie C.L."/>
            <person name="Osborne L.S."/>
        </authorList>
    </citation>
    <scope>NUCLEOTIDE SEQUENCE</scope>
</reference>
<feature type="transmembrane region" description="Helical" evidence="1">
    <location>
        <begin position="137"/>
        <end position="155"/>
    </location>
</feature>
<name>A0A089N8S1_SCIDO</name>
<keyword evidence="1" id="KW-0812">Transmembrane</keyword>
<sequence>MKMISFKIMKSITIMAMFFSYLFIMFSNHPLIMGIVVIFQSAILSFVMAIKFKFSWFSFMIFMIYLGGILMLFSYIISITYSEEKILKKSKKMWIFTLFFFIFIPFLMQKKEENFSISMKSNMEFLLNSPFSSSWKISMFMILFLLLIMIFVVFMTETKKSSMKPVI</sequence>